<evidence type="ECO:0000256" key="2">
    <source>
        <dbReference type="ARBA" id="ARBA00005811"/>
    </source>
</evidence>
<keyword evidence="6 8" id="KW-0472">Membrane</keyword>
<comment type="similarity">
    <text evidence="2 7">Belongs to the ExbD/TolR family.</text>
</comment>
<dbReference type="PANTHER" id="PTHR30558">
    <property type="entry name" value="EXBD MEMBRANE COMPONENT OF PMF-DRIVEN MACROMOLECULE IMPORT SYSTEM"/>
    <property type="match status" value="1"/>
</dbReference>
<evidence type="ECO:0000256" key="3">
    <source>
        <dbReference type="ARBA" id="ARBA00022475"/>
    </source>
</evidence>
<dbReference type="AlphaFoldDB" id="A0A0K1PTV4"/>
<protein>
    <submittedName>
        <fullName evidence="9">Biopolymer transport protein ExbD/TolR</fullName>
    </submittedName>
</protein>
<evidence type="ECO:0000313" key="9">
    <source>
        <dbReference type="EMBL" id="AKU96973.1"/>
    </source>
</evidence>
<dbReference type="GO" id="GO:0022857">
    <property type="term" value="F:transmembrane transporter activity"/>
    <property type="evidence" value="ECO:0007669"/>
    <property type="project" value="InterPro"/>
</dbReference>
<name>A0A0K1PTV4_9BACT</name>
<dbReference type="OrthoDB" id="5516675at2"/>
<feature type="transmembrane region" description="Helical" evidence="8">
    <location>
        <begin position="20"/>
        <end position="39"/>
    </location>
</feature>
<evidence type="ECO:0000256" key="1">
    <source>
        <dbReference type="ARBA" id="ARBA00004162"/>
    </source>
</evidence>
<accession>A0A0K1PTV4</accession>
<dbReference type="Pfam" id="PF02472">
    <property type="entry name" value="ExbD"/>
    <property type="match status" value="1"/>
</dbReference>
<evidence type="ECO:0000256" key="8">
    <source>
        <dbReference type="SAM" id="Phobius"/>
    </source>
</evidence>
<comment type="subcellular location">
    <subcellularLocation>
        <location evidence="1">Cell membrane</location>
        <topology evidence="1">Single-pass membrane protein</topology>
    </subcellularLocation>
    <subcellularLocation>
        <location evidence="7">Cell membrane</location>
        <topology evidence="7">Single-pass type II membrane protein</topology>
    </subcellularLocation>
</comment>
<organism evidence="9 10">
    <name type="scientific">Labilithrix luteola</name>
    <dbReference type="NCBI Taxonomy" id="1391654"/>
    <lineage>
        <taxon>Bacteria</taxon>
        <taxon>Pseudomonadati</taxon>
        <taxon>Myxococcota</taxon>
        <taxon>Polyangia</taxon>
        <taxon>Polyangiales</taxon>
        <taxon>Labilitrichaceae</taxon>
        <taxon>Labilithrix</taxon>
    </lineage>
</organism>
<dbReference type="STRING" id="1391654.AKJ09_03637"/>
<keyword evidence="7" id="KW-0653">Protein transport</keyword>
<evidence type="ECO:0000256" key="6">
    <source>
        <dbReference type="ARBA" id="ARBA00023136"/>
    </source>
</evidence>
<dbReference type="InterPro" id="IPR003400">
    <property type="entry name" value="ExbD"/>
</dbReference>
<dbReference type="Proteomes" id="UP000064967">
    <property type="component" value="Chromosome"/>
</dbReference>
<dbReference type="KEGG" id="llu:AKJ09_03637"/>
<evidence type="ECO:0000256" key="5">
    <source>
        <dbReference type="ARBA" id="ARBA00022989"/>
    </source>
</evidence>
<sequence>MGFGGSSGKGVRSDINITPLVDVVLVLLIIFMVMTPVPLNELKLTVPDKEETVADTATPPDQIVVSVTKQGSLAINREPVESTALLARMQTILDGRPAKEKAVFFDVDDDANYGQVVDAMDSCRGAGARVLGIMTR</sequence>
<evidence type="ECO:0000256" key="4">
    <source>
        <dbReference type="ARBA" id="ARBA00022692"/>
    </source>
</evidence>
<keyword evidence="3" id="KW-1003">Cell membrane</keyword>
<proteinExistence type="inferred from homology"/>
<dbReference type="PANTHER" id="PTHR30558:SF7">
    <property type="entry name" value="TOL-PAL SYSTEM PROTEIN TOLR"/>
    <property type="match status" value="1"/>
</dbReference>
<evidence type="ECO:0000313" key="10">
    <source>
        <dbReference type="Proteomes" id="UP000064967"/>
    </source>
</evidence>
<gene>
    <name evidence="9" type="ORF">AKJ09_03637</name>
</gene>
<reference evidence="9 10" key="1">
    <citation type="submission" date="2015-08" db="EMBL/GenBank/DDBJ databases">
        <authorList>
            <person name="Babu N.S."/>
            <person name="Beckwith C.J."/>
            <person name="Beseler K.G."/>
            <person name="Brison A."/>
            <person name="Carone J.V."/>
            <person name="Caskin T.P."/>
            <person name="Diamond M."/>
            <person name="Durham M.E."/>
            <person name="Foxe J.M."/>
            <person name="Go M."/>
            <person name="Henderson B.A."/>
            <person name="Jones I.B."/>
            <person name="McGettigan J.A."/>
            <person name="Micheletti S.J."/>
            <person name="Nasrallah M.E."/>
            <person name="Ortiz D."/>
            <person name="Piller C.R."/>
            <person name="Privatt S.R."/>
            <person name="Schneider S.L."/>
            <person name="Sharp S."/>
            <person name="Smith T.C."/>
            <person name="Stanton J.D."/>
            <person name="Ullery H.E."/>
            <person name="Wilson R.J."/>
            <person name="Serrano M.G."/>
            <person name="Buck G."/>
            <person name="Lee V."/>
            <person name="Wang Y."/>
            <person name="Carvalho R."/>
            <person name="Voegtly L."/>
            <person name="Shi R."/>
            <person name="Duckworth R."/>
            <person name="Johnson A."/>
            <person name="Loviza R."/>
            <person name="Walstead R."/>
            <person name="Shah Z."/>
            <person name="Kiflezghi M."/>
            <person name="Wade K."/>
            <person name="Ball S.L."/>
            <person name="Bradley K.W."/>
            <person name="Asai D.J."/>
            <person name="Bowman C.A."/>
            <person name="Russell D.A."/>
            <person name="Pope W.H."/>
            <person name="Jacobs-Sera D."/>
            <person name="Hendrix R.W."/>
            <person name="Hatfull G.F."/>
        </authorList>
    </citation>
    <scope>NUCLEOTIDE SEQUENCE [LARGE SCALE GENOMIC DNA]</scope>
    <source>
        <strain evidence="9 10">DSM 27648</strain>
    </source>
</reference>
<evidence type="ECO:0000256" key="7">
    <source>
        <dbReference type="RuleBase" id="RU003879"/>
    </source>
</evidence>
<keyword evidence="7" id="KW-0813">Transport</keyword>
<keyword evidence="10" id="KW-1185">Reference proteome</keyword>
<dbReference type="GO" id="GO:0005886">
    <property type="term" value="C:plasma membrane"/>
    <property type="evidence" value="ECO:0007669"/>
    <property type="project" value="UniProtKB-SubCell"/>
</dbReference>
<keyword evidence="5 8" id="KW-1133">Transmembrane helix</keyword>
<dbReference type="EMBL" id="CP012333">
    <property type="protein sequence ID" value="AKU96973.1"/>
    <property type="molecule type" value="Genomic_DNA"/>
</dbReference>
<keyword evidence="4 7" id="KW-0812">Transmembrane</keyword>
<dbReference type="GO" id="GO:0015031">
    <property type="term" value="P:protein transport"/>
    <property type="evidence" value="ECO:0007669"/>
    <property type="project" value="UniProtKB-KW"/>
</dbReference>
<dbReference type="RefSeq" id="WP_146648189.1">
    <property type="nucleotide sequence ID" value="NZ_CP012333.1"/>
</dbReference>
<dbReference type="Gene3D" id="3.30.420.270">
    <property type="match status" value="1"/>
</dbReference>